<dbReference type="RefSeq" id="WP_373563054.1">
    <property type="nucleotide sequence ID" value="NZ_JACCBY010000006.1"/>
</dbReference>
<reference evidence="7 8" key="2">
    <citation type="submission" date="2020-08" db="EMBL/GenBank/DDBJ databases">
        <title>The Agave Microbiome: Exploring the role of microbial communities in plant adaptations to desert environments.</title>
        <authorList>
            <person name="Partida-Martinez L.P."/>
        </authorList>
    </citation>
    <scope>NUCLEOTIDE SEQUENCE [LARGE SCALE GENOMIC DNA]</scope>
    <source>
        <strain evidence="7 8">AS2.3</strain>
    </source>
</reference>
<gene>
    <name evidence="7" type="ORF">HD841_003437</name>
</gene>
<keyword evidence="2" id="KW-0378">Hydrolase</keyword>
<keyword evidence="4" id="KW-0067">ATP-binding</keyword>
<evidence type="ECO:0000259" key="6">
    <source>
        <dbReference type="PROSITE" id="PS51194"/>
    </source>
</evidence>
<accession>A0A7Y9FST4</accession>
<dbReference type="SMART" id="SM00487">
    <property type="entry name" value="DEXDc"/>
    <property type="match status" value="1"/>
</dbReference>
<dbReference type="AlphaFoldDB" id="A0A7Y9FST4"/>
<dbReference type="Gene3D" id="3.40.50.300">
    <property type="entry name" value="P-loop containing nucleotide triphosphate hydrolases"/>
    <property type="match status" value="1"/>
</dbReference>
<dbReference type="GO" id="GO:0016787">
    <property type="term" value="F:hydrolase activity"/>
    <property type="evidence" value="ECO:0007669"/>
    <property type="project" value="UniProtKB-KW"/>
</dbReference>
<feature type="domain" description="Helicase ATP-binding" evidence="5">
    <location>
        <begin position="48"/>
        <end position="216"/>
    </location>
</feature>
<name>A0A7Y9FST4_9SPHN</name>
<dbReference type="Pfam" id="PF00271">
    <property type="entry name" value="Helicase_C"/>
    <property type="match status" value="1"/>
</dbReference>
<reference evidence="7 8" key="1">
    <citation type="submission" date="2020-07" db="EMBL/GenBank/DDBJ databases">
        <authorList>
            <person name="Partida-Martinez L."/>
            <person name="Huntemann M."/>
            <person name="Clum A."/>
            <person name="Wang J."/>
            <person name="Palaniappan K."/>
            <person name="Ritter S."/>
            <person name="Chen I.-M."/>
            <person name="Stamatis D."/>
            <person name="Reddy T."/>
            <person name="O'Malley R."/>
            <person name="Daum C."/>
            <person name="Shapiro N."/>
            <person name="Ivanova N."/>
            <person name="Kyrpides N."/>
            <person name="Woyke T."/>
        </authorList>
    </citation>
    <scope>NUCLEOTIDE SEQUENCE [LARGE SCALE GENOMIC DNA]</scope>
    <source>
        <strain evidence="7 8">AS2.3</strain>
    </source>
</reference>
<evidence type="ECO:0000256" key="3">
    <source>
        <dbReference type="ARBA" id="ARBA00022806"/>
    </source>
</evidence>
<dbReference type="GO" id="GO:0005524">
    <property type="term" value="F:ATP binding"/>
    <property type="evidence" value="ECO:0007669"/>
    <property type="project" value="UniProtKB-KW"/>
</dbReference>
<dbReference type="InterPro" id="IPR057342">
    <property type="entry name" value="DEXDc_RapA"/>
</dbReference>
<dbReference type="InterPro" id="IPR001650">
    <property type="entry name" value="Helicase_C-like"/>
</dbReference>
<evidence type="ECO:0000313" key="8">
    <source>
        <dbReference type="Proteomes" id="UP000517753"/>
    </source>
</evidence>
<feature type="domain" description="Helicase C-terminal" evidence="6">
    <location>
        <begin position="400"/>
        <end position="584"/>
    </location>
</feature>
<dbReference type="Gene3D" id="3.40.50.10810">
    <property type="entry name" value="Tandem AAA-ATPase domain"/>
    <property type="match status" value="1"/>
</dbReference>
<keyword evidence="3 7" id="KW-0347">Helicase</keyword>
<dbReference type="PANTHER" id="PTHR10799">
    <property type="entry name" value="SNF2/RAD54 HELICASE FAMILY"/>
    <property type="match status" value="1"/>
</dbReference>
<dbReference type="PROSITE" id="PS51192">
    <property type="entry name" value="HELICASE_ATP_BIND_1"/>
    <property type="match status" value="1"/>
</dbReference>
<dbReference type="InterPro" id="IPR000330">
    <property type="entry name" value="SNF2_N"/>
</dbReference>
<dbReference type="InterPro" id="IPR038718">
    <property type="entry name" value="SNF2-like_sf"/>
</dbReference>
<keyword evidence="1" id="KW-0547">Nucleotide-binding</keyword>
<evidence type="ECO:0000313" key="7">
    <source>
        <dbReference type="EMBL" id="NYD91621.1"/>
    </source>
</evidence>
<proteinExistence type="predicted"/>
<comment type="caution">
    <text evidence="7">The sequence shown here is derived from an EMBL/GenBank/DDBJ whole genome shotgun (WGS) entry which is preliminary data.</text>
</comment>
<sequence length="959" mass="107293">MASYLPLQAHYHAHRLTVAGTAEDAFTRSLTSARVEMNPHQVDAALFALGSPLSKGVLLADEVGLGKTIEAGLVMSQRWAEQRQRILLIVPASLRKQWSQELFEKFSLRSRILEAKTFNELVKAGQRRPFELPGQIIITSYEFAARKADAIRAAKWDLVVFDEAHRLRNVHAKNTAKGAKALKDAIGDRFKILLTATPLQNSLMELYGLVSMIDETHFGGAAAFKAQYLGASATPASQQLLRDRLQPICHRTLRRQVQEAGHINFRRRHAVTFTFEPYDEETRLYEMLSEYLQDPNTVAYGGRNNALVILQARKQLGSSTFAAAQYLGTLLERLRRQQAASVDMTDDLEDSLADEQEALDESDGDATPPVDPARLAAEIALVEGMRDLALSIGINAKGEKLVQNLPIVLDEIQGKGGQRKAVIFTESRRTQRYLHALLSEHGYEGRIAVMNGQNADEESRAIYADWLQRHAGTDRVSGSRTADMKAAIVEAFRSDDKTILLATESGAEGINLQFCSLLINYDLPWNPQRVEQRIGRCHRYGQLVDVTVVNMLNLKNRAEARIQELLEQKLHLFDGVFGASDDVLGILTDGIDFEREVLRIVQSCRSADEADREFDELTARIQDSIDADMEVARGKVLENMDSDVVAKLHRRQQDIAEIVPEFERRLLMVAHAELADAHFPTPDARVFDHDGRRWSTRWQEADAEDWQFLRVNDGLGEEIVARAKERPHADTVEAITFDPAAYPYAGKLSGVPDLAGQSGWMRVFRAVMPVADAPREQIIVVAETDAGELIPSEIGDRLLMAPAISSGRATDVVPEAQIAALGGAAFDAFTTRVKEENYKWLLEEEERLSRYARDMEIETQARVAELESDIKELERAKLSPHLSMDEKLKIMRDVRNLNAERDNLVFSQHEQKKAVRRQVGERLDDMAALLGQEPRMEPLFTVRWTVSTGALSAGLAQAA</sequence>
<organism evidence="7 8">
    <name type="scientific">Sphingomonas melonis</name>
    <dbReference type="NCBI Taxonomy" id="152682"/>
    <lineage>
        <taxon>Bacteria</taxon>
        <taxon>Pseudomonadati</taxon>
        <taxon>Pseudomonadota</taxon>
        <taxon>Alphaproteobacteria</taxon>
        <taxon>Sphingomonadales</taxon>
        <taxon>Sphingomonadaceae</taxon>
        <taxon>Sphingomonas</taxon>
    </lineage>
</organism>
<dbReference type="PROSITE" id="PS51194">
    <property type="entry name" value="HELICASE_CTER"/>
    <property type="match status" value="1"/>
</dbReference>
<evidence type="ECO:0000256" key="2">
    <source>
        <dbReference type="ARBA" id="ARBA00022801"/>
    </source>
</evidence>
<dbReference type="CDD" id="cd18793">
    <property type="entry name" value="SF2_C_SNF"/>
    <property type="match status" value="1"/>
</dbReference>
<evidence type="ECO:0000256" key="1">
    <source>
        <dbReference type="ARBA" id="ARBA00022741"/>
    </source>
</evidence>
<dbReference type="GO" id="GO:0004386">
    <property type="term" value="F:helicase activity"/>
    <property type="evidence" value="ECO:0007669"/>
    <property type="project" value="UniProtKB-KW"/>
</dbReference>
<dbReference type="InterPro" id="IPR049730">
    <property type="entry name" value="SNF2/RAD54-like_C"/>
</dbReference>
<dbReference type="EMBL" id="JACCBY010000006">
    <property type="protein sequence ID" value="NYD91621.1"/>
    <property type="molecule type" value="Genomic_DNA"/>
</dbReference>
<dbReference type="Proteomes" id="UP000517753">
    <property type="component" value="Unassembled WGS sequence"/>
</dbReference>
<dbReference type="Pfam" id="PF00176">
    <property type="entry name" value="SNF2-rel_dom"/>
    <property type="match status" value="1"/>
</dbReference>
<keyword evidence="8" id="KW-1185">Reference proteome</keyword>
<protein>
    <submittedName>
        <fullName evidence="7">ERCC4-related helicase</fullName>
    </submittedName>
</protein>
<dbReference type="InterPro" id="IPR027417">
    <property type="entry name" value="P-loop_NTPase"/>
</dbReference>
<evidence type="ECO:0000259" key="5">
    <source>
        <dbReference type="PROSITE" id="PS51192"/>
    </source>
</evidence>
<dbReference type="InterPro" id="IPR014001">
    <property type="entry name" value="Helicase_ATP-bd"/>
</dbReference>
<dbReference type="CDD" id="cd18011">
    <property type="entry name" value="DEXDc_RapA"/>
    <property type="match status" value="1"/>
</dbReference>
<dbReference type="SMART" id="SM00490">
    <property type="entry name" value="HELICc"/>
    <property type="match status" value="1"/>
</dbReference>
<dbReference type="SUPFAM" id="SSF52540">
    <property type="entry name" value="P-loop containing nucleoside triphosphate hydrolases"/>
    <property type="match status" value="2"/>
</dbReference>
<evidence type="ECO:0000256" key="4">
    <source>
        <dbReference type="ARBA" id="ARBA00022840"/>
    </source>
</evidence>